<comment type="similarity">
    <text evidence="1">Belongs to the class I-like SAM-binding methyltransferase superfamily. RNA methyltransferase RlmE family.</text>
</comment>
<dbReference type="OrthoDB" id="20105at2759"/>
<evidence type="ECO:0000256" key="3">
    <source>
        <dbReference type="ARBA" id="ARBA00022603"/>
    </source>
</evidence>
<dbReference type="EMBL" id="NAJM01000034">
    <property type="protein sequence ID" value="RVX68930.1"/>
    <property type="molecule type" value="Genomic_DNA"/>
</dbReference>
<comment type="caution">
    <text evidence="9">The sequence shown here is derived from an EMBL/GenBank/DDBJ whole genome shotgun (WGS) entry which is preliminary data.</text>
</comment>
<evidence type="ECO:0000256" key="1">
    <source>
        <dbReference type="ARBA" id="ARBA00009258"/>
    </source>
</evidence>
<gene>
    <name evidence="9" type="ORF">B0A52_07585</name>
</gene>
<organism evidence="9 10">
    <name type="scientific">Exophiala mesophila</name>
    <name type="common">Black yeast-like fungus</name>
    <dbReference type="NCBI Taxonomy" id="212818"/>
    <lineage>
        <taxon>Eukaryota</taxon>
        <taxon>Fungi</taxon>
        <taxon>Dikarya</taxon>
        <taxon>Ascomycota</taxon>
        <taxon>Pezizomycotina</taxon>
        <taxon>Eurotiomycetes</taxon>
        <taxon>Chaetothyriomycetidae</taxon>
        <taxon>Chaetothyriales</taxon>
        <taxon>Herpotrichiellaceae</taxon>
        <taxon>Exophiala</taxon>
    </lineage>
</organism>
<dbReference type="GO" id="GO:0008650">
    <property type="term" value="F:rRNA (uridine-2'-O-)-methyltransferase activity"/>
    <property type="evidence" value="ECO:0007669"/>
    <property type="project" value="TreeGrafter"/>
</dbReference>
<evidence type="ECO:0000256" key="4">
    <source>
        <dbReference type="ARBA" id="ARBA00022679"/>
    </source>
</evidence>
<evidence type="ECO:0000256" key="6">
    <source>
        <dbReference type="ARBA" id="ARBA00041184"/>
    </source>
</evidence>
<dbReference type="AlphaFoldDB" id="A0A438MYZ5"/>
<reference evidence="9 10" key="1">
    <citation type="submission" date="2017-03" db="EMBL/GenBank/DDBJ databases">
        <title>Genomes of endolithic fungi from Antarctica.</title>
        <authorList>
            <person name="Coleine C."/>
            <person name="Masonjones S."/>
            <person name="Stajich J.E."/>
        </authorList>
    </citation>
    <scope>NUCLEOTIDE SEQUENCE [LARGE SCALE GENOMIC DNA]</scope>
    <source>
        <strain evidence="9 10">CCFEE 6314</strain>
    </source>
</reference>
<evidence type="ECO:0000313" key="9">
    <source>
        <dbReference type="EMBL" id="RVX68930.1"/>
    </source>
</evidence>
<evidence type="ECO:0000313" key="10">
    <source>
        <dbReference type="Proteomes" id="UP000288859"/>
    </source>
</evidence>
<keyword evidence="3" id="KW-0489">Methyltransferase</keyword>
<accession>A0A438MYZ5</accession>
<dbReference type="Proteomes" id="UP000288859">
    <property type="component" value="Unassembled WGS sequence"/>
</dbReference>
<dbReference type="VEuPathDB" id="FungiDB:PV10_03081"/>
<dbReference type="PANTHER" id="PTHR10920:SF18">
    <property type="entry name" value="RRNA METHYLTRANSFERASE 2, MITOCHONDRIAL"/>
    <property type="match status" value="1"/>
</dbReference>
<dbReference type="SUPFAM" id="SSF53335">
    <property type="entry name" value="S-adenosyl-L-methionine-dependent methyltransferases"/>
    <property type="match status" value="1"/>
</dbReference>
<dbReference type="PANTHER" id="PTHR10920">
    <property type="entry name" value="RIBOSOMAL RNA METHYLTRANSFERASE"/>
    <property type="match status" value="1"/>
</dbReference>
<name>A0A438MYZ5_EXOME</name>
<protein>
    <recommendedName>
        <fullName evidence="6">rRNA methyltransferase 2, mitochondrial</fullName>
    </recommendedName>
</protein>
<dbReference type="Pfam" id="PF01728">
    <property type="entry name" value="FtsJ"/>
    <property type="match status" value="1"/>
</dbReference>
<evidence type="ECO:0000256" key="2">
    <source>
        <dbReference type="ARBA" id="ARBA00022552"/>
    </source>
</evidence>
<keyword evidence="2" id="KW-0698">rRNA processing</keyword>
<evidence type="ECO:0000256" key="7">
    <source>
        <dbReference type="SAM" id="MobiDB-lite"/>
    </source>
</evidence>
<feature type="domain" description="Ribosomal RNA methyltransferase FtsJ" evidence="8">
    <location>
        <begin position="1"/>
        <end position="238"/>
    </location>
</feature>
<dbReference type="Gene3D" id="3.40.50.150">
    <property type="entry name" value="Vaccinia Virus protein VP39"/>
    <property type="match status" value="1"/>
</dbReference>
<sequence>MTVVDLGFAPGSWSQVAVDLTKPRGRVLGVDLIPVQPPKGVSTIQGNFLSPDIQADIRSFLRDPDRGRLRQSLLLGAVPTSSDDQMKIEEAETGYLERQHSSSQNSDLDSSSDSNSNSEMEKQHADKTVDVVLSDMCEPWDPLDGLYKRTISNPYYRLMNTSGNAFRDHAGSMDLCRSALYFSYETLKIGGHFVCKFYQGAEDKALEKSLKAMFHKVHREKPESSRSESKEAYFVGIKRLAKVDKEAVFKE</sequence>
<evidence type="ECO:0000259" key="8">
    <source>
        <dbReference type="Pfam" id="PF01728"/>
    </source>
</evidence>
<keyword evidence="4" id="KW-0808">Transferase</keyword>
<dbReference type="InterPro" id="IPR002877">
    <property type="entry name" value="RNA_MeTrfase_FtsJ_dom"/>
</dbReference>
<dbReference type="InterPro" id="IPR029063">
    <property type="entry name" value="SAM-dependent_MTases_sf"/>
</dbReference>
<proteinExistence type="inferred from homology"/>
<feature type="region of interest" description="Disordered" evidence="7">
    <location>
        <begin position="95"/>
        <end position="125"/>
    </location>
</feature>
<dbReference type="GO" id="GO:0005739">
    <property type="term" value="C:mitochondrion"/>
    <property type="evidence" value="ECO:0007669"/>
    <property type="project" value="TreeGrafter"/>
</dbReference>
<dbReference type="InterPro" id="IPR050082">
    <property type="entry name" value="RNA_methyltr_RlmE"/>
</dbReference>
<evidence type="ECO:0000256" key="5">
    <source>
        <dbReference type="ARBA" id="ARBA00022691"/>
    </source>
</evidence>
<feature type="compositionally biased region" description="Low complexity" evidence="7">
    <location>
        <begin position="101"/>
        <end position="118"/>
    </location>
</feature>
<keyword evidence="5" id="KW-0949">S-adenosyl-L-methionine</keyword>